<organism evidence="3">
    <name type="scientific">uncultured marine group II/III euryarchaeote AD1000_16_A02</name>
    <dbReference type="NCBI Taxonomy" id="1457730"/>
    <lineage>
        <taxon>Archaea</taxon>
        <taxon>Methanobacteriati</taxon>
        <taxon>Methanobacteriota</taxon>
        <taxon>environmental samples</taxon>
    </lineage>
</organism>
<keyword evidence="2" id="KW-0472">Membrane</keyword>
<proteinExistence type="predicted"/>
<keyword evidence="2" id="KW-0812">Transmembrane</keyword>
<evidence type="ECO:0000256" key="1">
    <source>
        <dbReference type="SAM" id="MobiDB-lite"/>
    </source>
</evidence>
<feature type="transmembrane region" description="Helical" evidence="2">
    <location>
        <begin position="864"/>
        <end position="881"/>
    </location>
</feature>
<reference evidence="3" key="1">
    <citation type="journal article" date="2014" name="Genome Biol. Evol.">
        <title>Pangenome evidence for extensive interdomain horizontal transfer affecting lineage core and shell genes in uncultured planktonic thaumarchaeota and euryarchaeota.</title>
        <authorList>
            <person name="Deschamps P."/>
            <person name="Zivanovic Y."/>
            <person name="Moreira D."/>
            <person name="Rodriguez-Valera F."/>
            <person name="Lopez-Garcia P."/>
        </authorList>
    </citation>
    <scope>NUCLEOTIDE SEQUENCE</scope>
</reference>
<evidence type="ECO:0000313" key="3">
    <source>
        <dbReference type="EMBL" id="AIE91787.1"/>
    </source>
</evidence>
<dbReference type="AlphaFoldDB" id="A0A075FQ09"/>
<sequence length="935" mass="102730">MKLYNIFLDKRNSTALGDGYLTTKTPNNGQSNESALADSLEFRTRIVLSDMPVGGRVASGGGNGWEIPLNIFLKATAGSEQQTATYTFTLRIEDGSGSSETIATEQKEQGACSSLFGCGWNQEIVRLQWSGNQYKSIPAGGALTLTISAESTCEGQGGGNPFGGPSCDAEVMWGDPDSSDDYSTMEFWSNAASGSEVRIFSEGALWTDPETLDWYPNELPEHRSMAFKVNVINALGREDVTAVSVQLRAPDGSYPVDHTFSNNELTESAGALVGTFVWTYPAGIQAGVYDLTLSINDLQGSSPFVFEHDDVVVMQYGVSVRNAADRSAEYIAPGQTTPIQFILRHTGSSGSSLDIQLDVQTSLDSSWSALFDRPEGYTISDGGNEVTAQLTLAAPTELGNAPPRLDISVRAYNTSGAEVHYTTMQVTLEKLDVFAPPMVALWDSEHEDQIDNSTLQGGQFELDVTVPQFVDDLGPPTPFYIEIFNTGFDVDSFRFEVTEKPRGTVFYFVDNQTGQMITQDPNDGLWHSPAMPRHTNYTIALFVNPSSEADDPDYGLMEIELSSAGNTSLSAVVSFTPHRTNGLQASVVFDCDGGSNGLGHVEYQNCLNDDSDEYIDVRMRVEVTQTSGDDNQVIDWRVVNPATYERNEDGEHGKYTLWDYFITNTDNDPFPFMRMTVGDTVEFNLEIHLTNQVLAANHTIYVRIEEVTNNSDAQRFFDLPISIEVGDGDPALKIIQNTTNQALAPGVEKIYEMTLKNEGNTDMQVVLSATAPNGWTVVAENPNTQSSLVLVDAFSEITFNVIITASEDARHGDFHTIEVVGKPQSFDTGFSDQFNAELDINIRVEINDPIVRITNELSNMRNSTMMMLAGFIILVVAAIAGKRRRVGIWDEDEYEDEIEEEFDLPEAVTDGEPESEEIAVDEEDDDLDEIELIDD</sequence>
<keyword evidence="2" id="KW-1133">Transmembrane helix</keyword>
<dbReference type="EMBL" id="KF900349">
    <property type="protein sequence ID" value="AIE91787.1"/>
    <property type="molecule type" value="Genomic_DNA"/>
</dbReference>
<accession>A0A075FQ09</accession>
<name>A0A075FQ09_9EURY</name>
<feature type="region of interest" description="Disordered" evidence="1">
    <location>
        <begin position="896"/>
        <end position="935"/>
    </location>
</feature>
<protein>
    <submittedName>
        <fullName evidence="3">Uncharacterized protein</fullName>
    </submittedName>
</protein>
<evidence type="ECO:0000256" key="2">
    <source>
        <dbReference type="SAM" id="Phobius"/>
    </source>
</evidence>